<evidence type="ECO:0000313" key="4">
    <source>
        <dbReference type="Proteomes" id="UP000192596"/>
    </source>
</evidence>
<feature type="signal peptide" evidence="2">
    <location>
        <begin position="1"/>
        <end position="23"/>
    </location>
</feature>
<organism evidence="3 4">
    <name type="scientific">Cryoendolithus antarcticus</name>
    <dbReference type="NCBI Taxonomy" id="1507870"/>
    <lineage>
        <taxon>Eukaryota</taxon>
        <taxon>Fungi</taxon>
        <taxon>Dikarya</taxon>
        <taxon>Ascomycota</taxon>
        <taxon>Pezizomycotina</taxon>
        <taxon>Dothideomycetes</taxon>
        <taxon>Dothideomycetidae</taxon>
        <taxon>Cladosporiales</taxon>
        <taxon>Cladosporiaceae</taxon>
        <taxon>Cryoendolithus</taxon>
    </lineage>
</organism>
<evidence type="ECO:0000313" key="3">
    <source>
        <dbReference type="EMBL" id="OQN95778.1"/>
    </source>
</evidence>
<proteinExistence type="predicted"/>
<dbReference type="InParanoid" id="A0A1V8S987"/>
<accession>A0A1V8S987</accession>
<evidence type="ECO:0000256" key="1">
    <source>
        <dbReference type="SAM" id="MobiDB-lite"/>
    </source>
</evidence>
<dbReference type="AlphaFoldDB" id="A0A1V8S987"/>
<protein>
    <submittedName>
        <fullName evidence="3">Uncharacterized protein</fullName>
    </submittedName>
</protein>
<feature type="chain" id="PRO_5012008907" evidence="2">
    <location>
        <begin position="24"/>
        <end position="318"/>
    </location>
</feature>
<comment type="caution">
    <text evidence="3">The sequence shown here is derived from an EMBL/GenBank/DDBJ whole genome shotgun (WGS) entry which is preliminary data.</text>
</comment>
<keyword evidence="4" id="KW-1185">Reference proteome</keyword>
<dbReference type="Proteomes" id="UP000192596">
    <property type="component" value="Unassembled WGS sequence"/>
</dbReference>
<evidence type="ECO:0000256" key="2">
    <source>
        <dbReference type="SAM" id="SignalP"/>
    </source>
</evidence>
<feature type="region of interest" description="Disordered" evidence="1">
    <location>
        <begin position="269"/>
        <end position="297"/>
    </location>
</feature>
<dbReference type="EMBL" id="NAJO01000079">
    <property type="protein sequence ID" value="OQN95778.1"/>
    <property type="molecule type" value="Genomic_DNA"/>
</dbReference>
<gene>
    <name evidence="3" type="ORF">B0A48_17968</name>
</gene>
<name>A0A1V8S987_9PEZI</name>
<keyword evidence="2" id="KW-0732">Signal</keyword>
<reference evidence="4" key="1">
    <citation type="submission" date="2017-03" db="EMBL/GenBank/DDBJ databases">
        <title>Genomes of endolithic fungi from Antarctica.</title>
        <authorList>
            <person name="Coleine C."/>
            <person name="Masonjones S."/>
            <person name="Stajich J.E."/>
        </authorList>
    </citation>
    <scope>NUCLEOTIDE SEQUENCE [LARGE SCALE GENOMIC DNA]</scope>
    <source>
        <strain evidence="4">CCFEE 5527</strain>
    </source>
</reference>
<sequence>MHILWQTPLPFAIVLGGLYLATALPVSLPPAQYAPHADFTNITLCPAECAKILPPSSTDLPPTWCPVSQQPPVNIRYEVNFKGDCVLVSGNARDVCLSMPQSLIVVPARSFRMGDEVECMIYNDHACTGSSISISTPSNPDLHENRWAACIKSLYCRAHKFHARSTGLAPRDAKKHHDAPRIGEHCWWQWGCLKSRTLKLISRSPKKHHDAPRIGENCWWQWGCLKRRYLTSTVAPRNAEAKRDHDPPRIGENCWWRWGCLRRRFPTSTSAPSNLPNPTAVQRHGTTPHLEQPSTPLFVPLPRFSYDPPKQEGRMVEG</sequence>
<feature type="compositionally biased region" description="Polar residues" evidence="1">
    <location>
        <begin position="269"/>
        <end position="280"/>
    </location>
</feature>